<evidence type="ECO:0000256" key="1">
    <source>
        <dbReference type="SAM" id="MobiDB-lite"/>
    </source>
</evidence>
<feature type="compositionally biased region" description="Basic residues" evidence="1">
    <location>
        <begin position="641"/>
        <end position="653"/>
    </location>
</feature>
<dbReference type="Proteomes" id="UP001515480">
    <property type="component" value="Unassembled WGS sequence"/>
</dbReference>
<dbReference type="EMBL" id="JBGBPQ010000013">
    <property type="protein sequence ID" value="KAL1511718.1"/>
    <property type="molecule type" value="Genomic_DNA"/>
</dbReference>
<evidence type="ECO:0008006" key="4">
    <source>
        <dbReference type="Google" id="ProtNLM"/>
    </source>
</evidence>
<reference evidence="2 3" key="1">
    <citation type="journal article" date="2024" name="Science">
        <title>Giant polyketide synthase enzymes in the biosynthesis of giant marine polyether toxins.</title>
        <authorList>
            <person name="Fallon T.R."/>
            <person name="Shende V.V."/>
            <person name="Wierzbicki I.H."/>
            <person name="Pendleton A.L."/>
            <person name="Watervoot N.F."/>
            <person name="Auber R.P."/>
            <person name="Gonzalez D.J."/>
            <person name="Wisecaver J.H."/>
            <person name="Moore B.S."/>
        </authorList>
    </citation>
    <scope>NUCLEOTIDE SEQUENCE [LARGE SCALE GENOMIC DNA]</scope>
    <source>
        <strain evidence="2 3">12B1</strain>
    </source>
</reference>
<feature type="region of interest" description="Disordered" evidence="1">
    <location>
        <begin position="609"/>
        <end position="674"/>
    </location>
</feature>
<proteinExistence type="predicted"/>
<gene>
    <name evidence="2" type="ORF">AB1Y20_005006</name>
</gene>
<keyword evidence="3" id="KW-1185">Reference proteome</keyword>
<feature type="region of interest" description="Disordered" evidence="1">
    <location>
        <begin position="509"/>
        <end position="573"/>
    </location>
</feature>
<feature type="region of interest" description="Disordered" evidence="1">
    <location>
        <begin position="1"/>
        <end position="36"/>
    </location>
</feature>
<feature type="compositionally biased region" description="Basic residues" evidence="1">
    <location>
        <begin position="521"/>
        <end position="537"/>
    </location>
</feature>
<protein>
    <recommendedName>
        <fullName evidence="4">Histone acetyltransferase</fullName>
    </recommendedName>
</protein>
<dbReference type="AlphaFoldDB" id="A0AB34J4Z9"/>
<accession>A0AB34J4Z9</accession>
<evidence type="ECO:0000313" key="3">
    <source>
        <dbReference type="Proteomes" id="UP001515480"/>
    </source>
</evidence>
<name>A0AB34J4Z9_PRYPA</name>
<organism evidence="2 3">
    <name type="scientific">Prymnesium parvum</name>
    <name type="common">Toxic golden alga</name>
    <dbReference type="NCBI Taxonomy" id="97485"/>
    <lineage>
        <taxon>Eukaryota</taxon>
        <taxon>Haptista</taxon>
        <taxon>Haptophyta</taxon>
        <taxon>Prymnesiophyceae</taxon>
        <taxon>Prymnesiales</taxon>
        <taxon>Prymnesiaceae</taxon>
        <taxon>Prymnesium</taxon>
    </lineage>
</organism>
<evidence type="ECO:0000313" key="2">
    <source>
        <dbReference type="EMBL" id="KAL1511718.1"/>
    </source>
</evidence>
<sequence>MERLSPSGSGEAGPSCVARGPPEAGGTCPPAASAQEDAWPLDLVPGPPPTPPFMFVDALGDEALSIDPARFLPIDHAGIPGFSRFSLALHPPGRAQHDELRQYKTLCDRLLPGTRYGSHLYTLVYLDPTTFTVTLSEYGEVIGGATVRFIQATCEPVLILDVLLLAVEQTVSVCGRGYATRIMNYLRTVALELAQSRGSAALVITQSDAAGGRATNTSVAMSFWSRQRLYASPHAIGLLAALHAWDKKNSVYHHSVPMLAWLLPHSASAQELEVRISERAQQTAVVHRDPDYRATRHTRRVTILLRGAPVLLPPLDTEPAVSTPSTQWNRALFHAKRAADSDGEASRLQCKSCSQRDEGVQGCTVCFTPYHFTPGCMPPPPVAHRERAREQLRSARLALAEVAVGQGLPQINTAEPDDAREPVCTKCVEVIVAGGAEPSGGTHDSPLPPGVFLLPGGAATIDCQAVLDRLLASSRRWREHVAAVAAASAIRSRYAAVRVRLGGVRAHVCGSAPTHAAPSRAKGRGAGRGRGGRRGRASLRATSSAGEGVDAPPLEPPPPPLSGRDASAPRAAAAAAAAASSGVPHRHARLAAAVAAASGDLFKAACQNGAAEGQGEARRTGRKRQVRPEEEEAPCVARGRGGGRGRGRARGRGRSNALLSRKAKRPRQGEGDNGVCYVDVPGEGRKGVVKVLKHHVYGGAQAGSLFNVYVRVMYEGGRRSNGFIAAEMLAGSEVLRQYTLTDTGERIAKYL</sequence>
<comment type="caution">
    <text evidence="2">The sequence shown here is derived from an EMBL/GenBank/DDBJ whole genome shotgun (WGS) entry which is preliminary data.</text>
</comment>